<dbReference type="PROSITE" id="PS51257">
    <property type="entry name" value="PROKAR_LIPOPROTEIN"/>
    <property type="match status" value="1"/>
</dbReference>
<evidence type="ECO:0000313" key="1">
    <source>
        <dbReference type="EMBL" id="VAW41948.1"/>
    </source>
</evidence>
<dbReference type="EMBL" id="UOEU01000870">
    <property type="protein sequence ID" value="VAW41948.1"/>
    <property type="molecule type" value="Genomic_DNA"/>
</dbReference>
<dbReference type="AlphaFoldDB" id="A0A3B0VEA4"/>
<gene>
    <name evidence="1" type="ORF">MNBD_CHLOROFLEXI01-661</name>
</gene>
<sequence length="394" mass="41141">MKKEYLSLFLGITLFGLAACGGTPTPLPPTQTAVPPTETVNVEVIAETAVPPTPTNEPIPTEAEPTSEALFPTPEVTATPTLTPTAEMPNYAITIAEPVTASTLLAGTEVTVRGNVQPPTTDPISITVTIGSFTAVSAQVVPDGTTGNWQVTAPVADTVSGPGLLTAALGRLTQTDQPIQIAFDRSSEEPYLALSRPVQGETAVAGHAFLLQGDSNNLIADAFTIGVMVDGCSNFIAAQKISLTGGIWFGFVILPQNAAAGPACAVAYTGEYKADDWREVQIPIQLRAFDDTQAVLLDLGNLGELTFARGEMTNLFGVAVNLPDRAVNIELVLDSASSGSQLIATGKAFADQFGFWSIDLAIPDDAPNGLGLLTISGGEEENYQEIRQTVTISP</sequence>
<protein>
    <submittedName>
        <fullName evidence="1">Uncharacterized protein</fullName>
    </submittedName>
</protein>
<accession>A0A3B0VEA4</accession>
<reference evidence="1" key="1">
    <citation type="submission" date="2018-06" db="EMBL/GenBank/DDBJ databases">
        <authorList>
            <person name="Zhirakovskaya E."/>
        </authorList>
    </citation>
    <scope>NUCLEOTIDE SEQUENCE</scope>
</reference>
<proteinExistence type="predicted"/>
<name>A0A3B0VEA4_9ZZZZ</name>
<organism evidence="1">
    <name type="scientific">hydrothermal vent metagenome</name>
    <dbReference type="NCBI Taxonomy" id="652676"/>
    <lineage>
        <taxon>unclassified sequences</taxon>
        <taxon>metagenomes</taxon>
        <taxon>ecological metagenomes</taxon>
    </lineage>
</organism>